<dbReference type="EMBL" id="GG692400">
    <property type="protein sequence ID" value="EER31982.1"/>
    <property type="molecule type" value="Genomic_DNA"/>
</dbReference>
<dbReference type="InterPro" id="IPR048626">
    <property type="entry name" value="CSL4_N"/>
</dbReference>
<evidence type="ECO:0000259" key="6">
    <source>
        <dbReference type="Pfam" id="PF10447"/>
    </source>
</evidence>
<evidence type="ECO:0000256" key="4">
    <source>
        <dbReference type="SAM" id="MobiDB-lite"/>
    </source>
</evidence>
<dbReference type="STRING" id="294747.C5MFC2"/>
<keyword evidence="2" id="KW-0963">Cytoplasm</keyword>
<dbReference type="GO" id="GO:0070481">
    <property type="term" value="P:nuclear-transcribed mRNA catabolic process, non-stop decay"/>
    <property type="evidence" value="ECO:0007669"/>
    <property type="project" value="EnsemblFungi"/>
</dbReference>
<proteinExistence type="predicted"/>
<dbReference type="GO" id="GO:0006397">
    <property type="term" value="P:mRNA processing"/>
    <property type="evidence" value="ECO:0007669"/>
    <property type="project" value="EnsemblFungi"/>
</dbReference>
<dbReference type="FunFam" id="2.40.50.140:FF:000312">
    <property type="entry name" value="Exosome complex component CSL4"/>
    <property type="match status" value="1"/>
</dbReference>
<dbReference type="eggNOG" id="KOG3409">
    <property type="taxonomic scope" value="Eukaryota"/>
</dbReference>
<dbReference type="PANTHER" id="PTHR12686">
    <property type="entry name" value="3'-5' EXORIBONUCLEASE CSL4-RELATED"/>
    <property type="match status" value="1"/>
</dbReference>
<keyword evidence="9" id="KW-1185">Reference proteome</keyword>
<dbReference type="GO" id="GO:0071035">
    <property type="term" value="P:nuclear polyadenylation-dependent rRNA catabolic process"/>
    <property type="evidence" value="ECO:0007669"/>
    <property type="project" value="EnsemblFungi"/>
</dbReference>
<feature type="chain" id="PRO_5002953383" evidence="5">
    <location>
        <begin position="25"/>
        <end position="354"/>
    </location>
</feature>
<feature type="region of interest" description="Disordered" evidence="4">
    <location>
        <begin position="118"/>
        <end position="145"/>
    </location>
</feature>
<evidence type="ECO:0000256" key="5">
    <source>
        <dbReference type="SAM" id="SignalP"/>
    </source>
</evidence>
<dbReference type="Gene3D" id="2.40.50.140">
    <property type="entry name" value="Nucleic acid-binding proteins"/>
    <property type="match status" value="1"/>
</dbReference>
<dbReference type="InterPro" id="IPR019495">
    <property type="entry name" value="EXOSC1_C"/>
</dbReference>
<dbReference type="KEGG" id="ctp:CTRG_04765"/>
<reference evidence="8 9" key="1">
    <citation type="journal article" date="2009" name="Nature">
        <title>Evolution of pathogenicity and sexual reproduction in eight Candida genomes.</title>
        <authorList>
            <person name="Butler G."/>
            <person name="Rasmussen M.D."/>
            <person name="Lin M.F."/>
            <person name="Santos M.A."/>
            <person name="Sakthikumar S."/>
            <person name="Munro C.A."/>
            <person name="Rheinbay E."/>
            <person name="Grabherr M."/>
            <person name="Forche A."/>
            <person name="Reedy J.L."/>
            <person name="Agrafioti I."/>
            <person name="Arnaud M.B."/>
            <person name="Bates S."/>
            <person name="Brown A.J."/>
            <person name="Brunke S."/>
            <person name="Costanzo M.C."/>
            <person name="Fitzpatrick D.A."/>
            <person name="de Groot P.W."/>
            <person name="Harris D."/>
            <person name="Hoyer L.L."/>
            <person name="Hube B."/>
            <person name="Klis F.M."/>
            <person name="Kodira C."/>
            <person name="Lennard N."/>
            <person name="Logue M.E."/>
            <person name="Martin R."/>
            <person name="Neiman A.M."/>
            <person name="Nikolaou E."/>
            <person name="Quail M.A."/>
            <person name="Quinn J."/>
            <person name="Santos M.C."/>
            <person name="Schmitzberger F.F."/>
            <person name="Sherlock G."/>
            <person name="Shah P."/>
            <person name="Silverstein K.A."/>
            <person name="Skrzypek M.S."/>
            <person name="Soll D."/>
            <person name="Staggs R."/>
            <person name="Stansfield I."/>
            <person name="Stumpf M.P."/>
            <person name="Sudbery P.E."/>
            <person name="Srikantha T."/>
            <person name="Zeng Q."/>
            <person name="Berman J."/>
            <person name="Berriman M."/>
            <person name="Heitman J."/>
            <person name="Gow N.A."/>
            <person name="Lorenz M.C."/>
            <person name="Birren B.W."/>
            <person name="Kellis M."/>
            <person name="Cuomo C.A."/>
        </authorList>
    </citation>
    <scope>NUCLEOTIDE SEQUENCE [LARGE SCALE GENOMIC DNA]</scope>
    <source>
        <strain evidence="9">ATCC MYA-3404 / T1</strain>
    </source>
</reference>
<dbReference type="Proteomes" id="UP000002037">
    <property type="component" value="Unassembled WGS sequence"/>
</dbReference>
<dbReference type="AlphaFoldDB" id="C5MFC2"/>
<dbReference type="Gene3D" id="2.40.50.880">
    <property type="match status" value="1"/>
</dbReference>
<dbReference type="Pfam" id="PF10447">
    <property type="entry name" value="EXOSC1"/>
    <property type="match status" value="1"/>
</dbReference>
<name>C5MFC2_CANTT</name>
<evidence type="ECO:0000256" key="1">
    <source>
        <dbReference type="ARBA" id="ARBA00004604"/>
    </source>
</evidence>
<keyword evidence="3" id="KW-0271">Exosome</keyword>
<organism evidence="8 9">
    <name type="scientific">Candida tropicalis (strain ATCC MYA-3404 / T1)</name>
    <name type="common">Yeast</name>
    <dbReference type="NCBI Taxonomy" id="294747"/>
    <lineage>
        <taxon>Eukaryota</taxon>
        <taxon>Fungi</taxon>
        <taxon>Dikarya</taxon>
        <taxon>Ascomycota</taxon>
        <taxon>Saccharomycotina</taxon>
        <taxon>Pichiomycetes</taxon>
        <taxon>Debaryomycetaceae</taxon>
        <taxon>Candida/Lodderomyces clade</taxon>
        <taxon>Candida</taxon>
    </lineage>
</organism>
<dbReference type="GeneID" id="8298118"/>
<evidence type="ECO:0000256" key="3">
    <source>
        <dbReference type="ARBA" id="ARBA00022835"/>
    </source>
</evidence>
<dbReference type="GO" id="GO:0005730">
    <property type="term" value="C:nucleolus"/>
    <property type="evidence" value="ECO:0007669"/>
    <property type="project" value="UniProtKB-SubCell"/>
</dbReference>
<dbReference type="GO" id="GO:0000467">
    <property type="term" value="P:exonucleolytic trimming to generate mature 3'-end of 5.8S rRNA from tricistronic rRNA transcript (SSU-rRNA, 5.8S rRNA, LSU-rRNA)"/>
    <property type="evidence" value="ECO:0007669"/>
    <property type="project" value="EnsemblFungi"/>
</dbReference>
<evidence type="ECO:0000259" key="7">
    <source>
        <dbReference type="Pfam" id="PF21551"/>
    </source>
</evidence>
<feature type="signal peptide" evidence="5">
    <location>
        <begin position="1"/>
        <end position="24"/>
    </location>
</feature>
<feature type="compositionally biased region" description="Acidic residues" evidence="4">
    <location>
        <begin position="134"/>
        <end position="143"/>
    </location>
</feature>
<dbReference type="PANTHER" id="PTHR12686:SF8">
    <property type="entry name" value="EXOSOME COMPLEX COMPONENT CSL4"/>
    <property type="match status" value="1"/>
</dbReference>
<dbReference type="InterPro" id="IPR012340">
    <property type="entry name" value="NA-bd_OB-fold"/>
</dbReference>
<dbReference type="GO" id="GO:0000176">
    <property type="term" value="C:nuclear exosome (RNase complex)"/>
    <property type="evidence" value="ECO:0007669"/>
    <property type="project" value="EnsemblFungi"/>
</dbReference>
<feature type="compositionally biased region" description="Basic and acidic residues" evidence="4">
    <location>
        <begin position="118"/>
        <end position="133"/>
    </location>
</feature>
<comment type="subcellular location">
    <subcellularLocation>
        <location evidence="1">Nucleus</location>
        <location evidence="1">Nucleolus</location>
    </subcellularLocation>
</comment>
<dbReference type="VEuPathDB" id="FungiDB:CTRG_04765"/>
<dbReference type="GO" id="GO:0003723">
    <property type="term" value="F:RNA binding"/>
    <property type="evidence" value="ECO:0007669"/>
    <property type="project" value="InterPro"/>
</dbReference>
<evidence type="ECO:0000313" key="9">
    <source>
        <dbReference type="Proteomes" id="UP000002037"/>
    </source>
</evidence>
<protein>
    <submittedName>
        <fullName evidence="8">Uncharacterized protein</fullName>
    </submittedName>
</protein>
<dbReference type="RefSeq" id="XP_002550467.1">
    <property type="nucleotide sequence ID" value="XM_002550421.1"/>
</dbReference>
<dbReference type="HOGENOM" id="CLU_067135_0_0_1"/>
<feature type="domain" description="Exosome complex component CSL4 C-terminal" evidence="6">
    <location>
        <begin position="180"/>
        <end position="298"/>
    </location>
</feature>
<dbReference type="SUPFAM" id="SSF50249">
    <property type="entry name" value="Nucleic acid-binding proteins"/>
    <property type="match status" value="1"/>
</dbReference>
<sequence>MMVMMEKIFLVLFIFFFFWELKNSSHSISPIFFLLEIAKIRIMTEEVKTVVPGQYITPLYKLDENGKSKLQYIPGKGTIISNIEIPNNDQGKSIPIIVSTILGTVHIKEIVSNDKETITTKDGEDDGKMKIDKEEDGQEEEEGQGEKIIKHIVNVIPKGSTSLISSTIDEEKENQISINLPKENDIVLVRITKISNIQAYCEILSLENKPILPDSGVGVNGSISHISIPSTGGSQHLFNLQSIASSQSTLSNFQIYDIGENFKGIIRINDIRSTERDKLKIIDCFKPGDIVRAIIISLGDGSNYYLSTARNDLGVVFAKSENGAGELMYPLDWQNMIDVETGLIEKRKNANPFI</sequence>
<evidence type="ECO:0000313" key="8">
    <source>
        <dbReference type="EMBL" id="EER31982.1"/>
    </source>
</evidence>
<dbReference type="OrthoDB" id="440760at2759"/>
<keyword evidence="5" id="KW-0732">Signal</keyword>
<gene>
    <name evidence="8" type="ORF">CTRG_04765</name>
</gene>
<evidence type="ECO:0000256" key="2">
    <source>
        <dbReference type="ARBA" id="ARBA00022490"/>
    </source>
</evidence>
<accession>C5MFC2</accession>
<dbReference type="Pfam" id="PF21551">
    <property type="entry name" value="CSL4_N"/>
    <property type="match status" value="1"/>
</dbReference>
<dbReference type="GO" id="GO:0000177">
    <property type="term" value="C:cytoplasmic exosome (RNase complex)"/>
    <property type="evidence" value="ECO:0007669"/>
    <property type="project" value="EnsemblFungi"/>
</dbReference>
<feature type="domain" description="Exosome complex component CSL4 N-terminal" evidence="7">
    <location>
        <begin position="52"/>
        <end position="109"/>
    </location>
</feature>
<dbReference type="GO" id="GO:0071038">
    <property type="term" value="P:TRAMP-dependent tRNA surveillance pathway"/>
    <property type="evidence" value="ECO:0007669"/>
    <property type="project" value="EnsemblFungi"/>
</dbReference>
<dbReference type="InterPro" id="IPR039771">
    <property type="entry name" value="Csl4"/>
</dbReference>